<dbReference type="PANTHER" id="PTHR22726:SF8">
    <property type="entry name" value="METALLOPROTEASE YCAL"/>
    <property type="match status" value="1"/>
</dbReference>
<dbReference type="PANTHER" id="PTHR22726">
    <property type="entry name" value="METALLOENDOPEPTIDASE OMA1"/>
    <property type="match status" value="1"/>
</dbReference>
<keyword evidence="2" id="KW-0479">Metal-binding</keyword>
<gene>
    <name evidence="9" type="ORF">D1345_20655</name>
</gene>
<name>A0AAD0RUZ4_9NEIS</name>
<dbReference type="CDD" id="cd07334">
    <property type="entry name" value="M48C_loiP_like"/>
    <property type="match status" value="1"/>
</dbReference>
<dbReference type="GeneID" id="58562009"/>
<dbReference type="Gene3D" id="3.30.2010.10">
    <property type="entry name" value="Metalloproteases ('zincins'), catalytic domain"/>
    <property type="match status" value="1"/>
</dbReference>
<keyword evidence="7" id="KW-0732">Signal</keyword>
<dbReference type="InterPro" id="IPR051156">
    <property type="entry name" value="Mito/Outer_Membr_Metalloprot"/>
</dbReference>
<evidence type="ECO:0000313" key="10">
    <source>
        <dbReference type="Proteomes" id="UP000259465"/>
    </source>
</evidence>
<feature type="domain" description="Peptidase M48" evidence="8">
    <location>
        <begin position="85"/>
        <end position="242"/>
    </location>
</feature>
<comment type="similarity">
    <text evidence="6">Belongs to the peptidase M48 family.</text>
</comment>
<reference evidence="9 10" key="1">
    <citation type="submission" date="2018-08" db="EMBL/GenBank/DDBJ databases">
        <title>Complete genome sequence of JP2-74.</title>
        <authorList>
            <person name="Wu L."/>
        </authorList>
    </citation>
    <scope>NUCLEOTIDE SEQUENCE [LARGE SCALE GENOMIC DNA]</scope>
    <source>
        <strain evidence="9 10">JP2-74</strain>
    </source>
</reference>
<dbReference type="Pfam" id="PF01435">
    <property type="entry name" value="Peptidase_M48"/>
    <property type="match status" value="1"/>
</dbReference>
<dbReference type="InterPro" id="IPR001915">
    <property type="entry name" value="Peptidase_M48"/>
</dbReference>
<keyword evidence="3 6" id="KW-0378">Hydrolase</keyword>
<protein>
    <submittedName>
        <fullName evidence="9">Peptidase</fullName>
    </submittedName>
</protein>
<keyword evidence="4 6" id="KW-0862">Zinc</keyword>
<evidence type="ECO:0000256" key="1">
    <source>
        <dbReference type="ARBA" id="ARBA00022670"/>
    </source>
</evidence>
<evidence type="ECO:0000256" key="4">
    <source>
        <dbReference type="ARBA" id="ARBA00022833"/>
    </source>
</evidence>
<evidence type="ECO:0000256" key="5">
    <source>
        <dbReference type="ARBA" id="ARBA00023049"/>
    </source>
</evidence>
<evidence type="ECO:0000256" key="3">
    <source>
        <dbReference type="ARBA" id="ARBA00022801"/>
    </source>
</evidence>
<organism evidence="9 10">
    <name type="scientific">Chromobacterium rhizoryzae</name>
    <dbReference type="NCBI Taxonomy" id="1778675"/>
    <lineage>
        <taxon>Bacteria</taxon>
        <taxon>Pseudomonadati</taxon>
        <taxon>Pseudomonadota</taxon>
        <taxon>Betaproteobacteria</taxon>
        <taxon>Neisseriales</taxon>
        <taxon>Chromobacteriaceae</taxon>
        <taxon>Chromobacterium</taxon>
    </lineage>
</organism>
<feature type="chain" id="PRO_5042057086" evidence="7">
    <location>
        <begin position="21"/>
        <end position="247"/>
    </location>
</feature>
<dbReference type="EMBL" id="CP031968">
    <property type="protein sequence ID" value="AXT48423.1"/>
    <property type="molecule type" value="Genomic_DNA"/>
</dbReference>
<feature type="signal peptide" evidence="7">
    <location>
        <begin position="1"/>
        <end position="20"/>
    </location>
</feature>
<evidence type="ECO:0000259" key="8">
    <source>
        <dbReference type="Pfam" id="PF01435"/>
    </source>
</evidence>
<dbReference type="RefSeq" id="WP_019101725.1">
    <property type="nucleotide sequence ID" value="NZ_CP031968.1"/>
</dbReference>
<dbReference type="KEGG" id="crz:D1345_20655"/>
<comment type="cofactor">
    <cofactor evidence="6">
        <name>Zn(2+)</name>
        <dbReference type="ChEBI" id="CHEBI:29105"/>
    </cofactor>
    <text evidence="6">Binds 1 zinc ion per subunit.</text>
</comment>
<evidence type="ECO:0000256" key="2">
    <source>
        <dbReference type="ARBA" id="ARBA00022723"/>
    </source>
</evidence>
<dbReference type="GO" id="GO:0046872">
    <property type="term" value="F:metal ion binding"/>
    <property type="evidence" value="ECO:0007669"/>
    <property type="project" value="UniProtKB-KW"/>
</dbReference>
<dbReference type="GO" id="GO:0051603">
    <property type="term" value="P:proteolysis involved in protein catabolic process"/>
    <property type="evidence" value="ECO:0007669"/>
    <property type="project" value="TreeGrafter"/>
</dbReference>
<proteinExistence type="inferred from homology"/>
<dbReference type="Proteomes" id="UP000259465">
    <property type="component" value="Chromosome"/>
</dbReference>
<evidence type="ECO:0000256" key="7">
    <source>
        <dbReference type="SAM" id="SignalP"/>
    </source>
</evidence>
<dbReference type="GO" id="GO:0016020">
    <property type="term" value="C:membrane"/>
    <property type="evidence" value="ECO:0007669"/>
    <property type="project" value="TreeGrafter"/>
</dbReference>
<keyword evidence="1 6" id="KW-0645">Protease</keyword>
<accession>A0AAD0RUZ4</accession>
<evidence type="ECO:0000256" key="6">
    <source>
        <dbReference type="RuleBase" id="RU003983"/>
    </source>
</evidence>
<evidence type="ECO:0000313" key="9">
    <source>
        <dbReference type="EMBL" id="AXT48423.1"/>
    </source>
</evidence>
<sequence length="247" mass="26003">MKTFALTVLAAACFSAPAHAFDLGSMISAGSDLVKSATLSDADVKAMAAESSVVMDKKNKVAPASNAYSKRLAKMVKGLDSEDGTKLNFKVYLTKEVNAFAMADGTVRVYSGLMDKMNDDEVRFVIGHEIGHVKLGHTKKAMQLAYATSAARKGAAGSGNAVAANLSESELGGFAEAVVNAQFSQSQESDADAYSVGFLKRHNYNVQGGPAALRKLADLYGNDSSLLSSHPAPGDRAVKLEKQIQSM</sequence>
<keyword evidence="5 6" id="KW-0482">Metalloprotease</keyword>
<dbReference type="GO" id="GO:0004222">
    <property type="term" value="F:metalloendopeptidase activity"/>
    <property type="evidence" value="ECO:0007669"/>
    <property type="project" value="InterPro"/>
</dbReference>
<dbReference type="AlphaFoldDB" id="A0AAD0RUZ4"/>
<keyword evidence="10" id="KW-1185">Reference proteome</keyword>